<dbReference type="AlphaFoldDB" id="A0A9D1ZLX5"/>
<comment type="caution">
    <text evidence="3">The sequence shown here is derived from an EMBL/GenBank/DDBJ whole genome shotgun (WGS) entry which is preliminary data.</text>
</comment>
<keyword evidence="1" id="KW-0732">Signal</keyword>
<gene>
    <name evidence="3" type="ORF">H9824_07505</name>
</gene>
<evidence type="ECO:0000256" key="1">
    <source>
        <dbReference type="SAM" id="SignalP"/>
    </source>
</evidence>
<evidence type="ECO:0000313" key="4">
    <source>
        <dbReference type="Proteomes" id="UP000886851"/>
    </source>
</evidence>
<dbReference type="Proteomes" id="UP000886851">
    <property type="component" value="Unassembled WGS sequence"/>
</dbReference>
<reference evidence="3" key="1">
    <citation type="journal article" date="2021" name="PeerJ">
        <title>Extensive microbial diversity within the chicken gut microbiome revealed by metagenomics and culture.</title>
        <authorList>
            <person name="Gilroy R."/>
            <person name="Ravi A."/>
            <person name="Getino M."/>
            <person name="Pursley I."/>
            <person name="Horton D.L."/>
            <person name="Alikhan N.F."/>
            <person name="Baker D."/>
            <person name="Gharbi K."/>
            <person name="Hall N."/>
            <person name="Watson M."/>
            <person name="Adriaenssens E.M."/>
            <person name="Foster-Nyarko E."/>
            <person name="Jarju S."/>
            <person name="Secka A."/>
            <person name="Antonio M."/>
            <person name="Oren A."/>
            <person name="Chaudhuri R.R."/>
            <person name="La Ragione R."/>
            <person name="Hildebrand F."/>
            <person name="Pallen M.J."/>
        </authorList>
    </citation>
    <scope>NUCLEOTIDE SEQUENCE</scope>
    <source>
        <strain evidence="3">Gambia2-208</strain>
    </source>
</reference>
<protein>
    <submittedName>
        <fullName evidence="3">PepSY-like domain-containing protein</fullName>
    </submittedName>
</protein>
<proteinExistence type="predicted"/>
<feature type="signal peptide" evidence="1">
    <location>
        <begin position="1"/>
        <end position="19"/>
    </location>
</feature>
<feature type="domain" description="Putative beta-lactamase-inhibitor-like PepSY-like" evidence="2">
    <location>
        <begin position="349"/>
        <end position="429"/>
    </location>
</feature>
<feature type="chain" id="PRO_5038998881" evidence="1">
    <location>
        <begin position="20"/>
        <end position="435"/>
    </location>
</feature>
<dbReference type="Gene3D" id="3.10.450.360">
    <property type="match status" value="3"/>
</dbReference>
<reference evidence="3" key="2">
    <citation type="submission" date="2021-04" db="EMBL/GenBank/DDBJ databases">
        <authorList>
            <person name="Gilroy R."/>
        </authorList>
    </citation>
    <scope>NUCLEOTIDE SEQUENCE</scope>
    <source>
        <strain evidence="3">Gambia2-208</strain>
    </source>
</reference>
<name>A0A9D1ZLX5_9BACE</name>
<dbReference type="PROSITE" id="PS51257">
    <property type="entry name" value="PROKAR_LIPOPROTEIN"/>
    <property type="match status" value="1"/>
</dbReference>
<dbReference type="Pfam" id="PF11396">
    <property type="entry name" value="PepSY_like"/>
    <property type="match status" value="3"/>
</dbReference>
<feature type="domain" description="Putative beta-lactamase-inhibitor-like PepSY-like" evidence="2">
    <location>
        <begin position="210"/>
        <end position="266"/>
    </location>
</feature>
<dbReference type="InterPro" id="IPR021533">
    <property type="entry name" value="PepSY-like"/>
</dbReference>
<sequence>MKKLLSTCLLSVALLGTLAACSDDDKQSSNLPPGTSEVPESILSQFNADYPDAQGVTWTQDGEYYTASFSEDGSSQNQAWYGHDGRWGMTQYEIPFDRLPAAVAEAFAATEYGQAGSEWRVDREVDVLERRDGTETIYIIEAERGESDVDLYYAEDGVLLKEILDAAPDKNYGEYLPQTPDGTLETWLEQRFPGYRLVDLDTDDGGLEVEFIYDRRKYEAFFTRGGEWLYYKADLRYSDNLIPAVVKATVEASDIMQQGARVDDVEMYVVNAGGVETIYFCFELEGRYDDDYKLFVRADGTLERPDLGGGQTGGGVSVEGDVETFISENYPGAVIVERDYDDGYLEVEIRHDGVVKEVRFNGRNEWLRTEWETRELPDAVRAAVEAEGYHITEREFERVETPDRNWYEVEAVKDRREWNLYVADDGTILEERRDD</sequence>
<evidence type="ECO:0000259" key="2">
    <source>
        <dbReference type="Pfam" id="PF11396"/>
    </source>
</evidence>
<feature type="domain" description="Putative beta-lactamase-inhibitor-like PepSY-like" evidence="2">
    <location>
        <begin position="64"/>
        <end position="161"/>
    </location>
</feature>
<dbReference type="EMBL" id="DXCV01000049">
    <property type="protein sequence ID" value="HIY88532.1"/>
    <property type="molecule type" value="Genomic_DNA"/>
</dbReference>
<organism evidence="3 4">
    <name type="scientific">Candidatus Bacteroides pullicola</name>
    <dbReference type="NCBI Taxonomy" id="2838475"/>
    <lineage>
        <taxon>Bacteria</taxon>
        <taxon>Pseudomonadati</taxon>
        <taxon>Bacteroidota</taxon>
        <taxon>Bacteroidia</taxon>
        <taxon>Bacteroidales</taxon>
        <taxon>Bacteroidaceae</taxon>
        <taxon>Bacteroides</taxon>
    </lineage>
</organism>
<evidence type="ECO:0000313" key="3">
    <source>
        <dbReference type="EMBL" id="HIY88532.1"/>
    </source>
</evidence>
<accession>A0A9D1ZLX5</accession>
<dbReference type="SUPFAM" id="SSF160574">
    <property type="entry name" value="BT0923-like"/>
    <property type="match status" value="3"/>
</dbReference>